<dbReference type="InterPro" id="IPR017853">
    <property type="entry name" value="GH"/>
</dbReference>
<protein>
    <submittedName>
        <fullName evidence="5">Lyzozyme M1 (1,4-beta-N-acetylmuramidase), GH25 family</fullName>
    </submittedName>
</protein>
<comment type="similarity">
    <text evidence="1">Belongs to the glycosyl hydrolase 25 family.</text>
</comment>
<sequence>MNPPGQNTPEEEPREPVGSSEPADATERRTSPERPPNASGDETFLQRATRRTERFAHETAEWARPAAQRTGDRIVRWVRRFLALLAALTERAVQWLSPRMRRAHERLVPFVERVRDRIAPAVERVAAWCAPAVRGVRRRLAPVLERVRTRIEPHLSRLRAKLPDTGGRHRVAPRARSVQLTAAAAAVGVLAIIVGTAGQGTGGQTTTPAAHTVDIPSQERTQADDPGVLSAPAPGKDDGSDKSSGKSKSSEGGEKQSRSGSRISPEAAAAIGPNASGIDVSNHNGSIDWNRVAASGQKYAFVLATDGGNFTNPMFQQQFQGAKDAGMLAGAYHFGRPNGSAVAQADRLMDNMGSVNDGRTLPPVLDLEVSPSTGGCYGKTTGQMHAWTQAFLDRVQSRTGQQGIIYASPSFWSNCMAGSQAFSEYPLWLASYGVSQPSVPGGWSNYSFWQYTNKGTVPGISGPVDINRFQGSGKDLLQLTK</sequence>
<dbReference type="SUPFAM" id="SSF51445">
    <property type="entry name" value="(Trans)glycosidases"/>
    <property type="match status" value="1"/>
</dbReference>
<keyword evidence="6" id="KW-1185">Reference proteome</keyword>
<feature type="region of interest" description="Disordered" evidence="4">
    <location>
        <begin position="1"/>
        <end position="44"/>
    </location>
</feature>
<reference evidence="6" key="1">
    <citation type="submission" date="2016-10" db="EMBL/GenBank/DDBJ databases">
        <authorList>
            <person name="Varghese N."/>
            <person name="Submissions S."/>
        </authorList>
    </citation>
    <scope>NUCLEOTIDE SEQUENCE [LARGE SCALE GENOMIC DNA]</scope>
    <source>
        <strain evidence="6">DSM 45459</strain>
    </source>
</reference>
<dbReference type="RefSeq" id="WP_092521943.1">
    <property type="nucleotide sequence ID" value="NZ_FNKO01000001.1"/>
</dbReference>
<evidence type="ECO:0000256" key="4">
    <source>
        <dbReference type="SAM" id="MobiDB-lite"/>
    </source>
</evidence>
<dbReference type="Proteomes" id="UP000199301">
    <property type="component" value="Unassembled WGS sequence"/>
</dbReference>
<accession>A0A1H1AC68</accession>
<dbReference type="Gene3D" id="3.20.20.80">
    <property type="entry name" value="Glycosidases"/>
    <property type="match status" value="1"/>
</dbReference>
<evidence type="ECO:0000256" key="3">
    <source>
        <dbReference type="ARBA" id="ARBA00023295"/>
    </source>
</evidence>
<dbReference type="GO" id="GO:0003796">
    <property type="term" value="F:lysozyme activity"/>
    <property type="evidence" value="ECO:0007669"/>
    <property type="project" value="InterPro"/>
</dbReference>
<gene>
    <name evidence="5" type="ORF">SAMN04489718_1516</name>
</gene>
<dbReference type="PANTHER" id="PTHR34135">
    <property type="entry name" value="LYSOZYME"/>
    <property type="match status" value="1"/>
</dbReference>
<dbReference type="SUPFAM" id="SSF58113">
    <property type="entry name" value="Apolipoprotein A-I"/>
    <property type="match status" value="1"/>
</dbReference>
<evidence type="ECO:0000256" key="2">
    <source>
        <dbReference type="ARBA" id="ARBA00022801"/>
    </source>
</evidence>
<evidence type="ECO:0000313" key="6">
    <source>
        <dbReference type="Proteomes" id="UP000199301"/>
    </source>
</evidence>
<dbReference type="PROSITE" id="PS51904">
    <property type="entry name" value="GLYCOSYL_HYDROL_F25_2"/>
    <property type="match status" value="1"/>
</dbReference>
<dbReference type="GO" id="GO:0009253">
    <property type="term" value="P:peptidoglycan catabolic process"/>
    <property type="evidence" value="ECO:0007669"/>
    <property type="project" value="InterPro"/>
</dbReference>
<feature type="region of interest" description="Disordered" evidence="4">
    <location>
        <begin position="217"/>
        <end position="265"/>
    </location>
</feature>
<dbReference type="AlphaFoldDB" id="A0A1H1AC68"/>
<dbReference type="PANTHER" id="PTHR34135:SF2">
    <property type="entry name" value="LYSOZYME"/>
    <property type="match status" value="1"/>
</dbReference>
<dbReference type="EMBL" id="FNKO01000001">
    <property type="protein sequence ID" value="SDQ37237.1"/>
    <property type="molecule type" value="Genomic_DNA"/>
</dbReference>
<evidence type="ECO:0000256" key="1">
    <source>
        <dbReference type="ARBA" id="ARBA00010646"/>
    </source>
</evidence>
<proteinExistence type="inferred from homology"/>
<dbReference type="InterPro" id="IPR018077">
    <property type="entry name" value="Glyco_hydro_fam25_subgr"/>
</dbReference>
<dbReference type="Pfam" id="PF01183">
    <property type="entry name" value="Glyco_hydro_25"/>
    <property type="match status" value="1"/>
</dbReference>
<dbReference type="InterPro" id="IPR002053">
    <property type="entry name" value="Glyco_hydro_25"/>
</dbReference>
<dbReference type="GO" id="GO:0016998">
    <property type="term" value="P:cell wall macromolecule catabolic process"/>
    <property type="evidence" value="ECO:0007669"/>
    <property type="project" value="InterPro"/>
</dbReference>
<keyword evidence="3" id="KW-0326">Glycosidase</keyword>
<evidence type="ECO:0000313" key="5">
    <source>
        <dbReference type="EMBL" id="SDQ37237.1"/>
    </source>
</evidence>
<dbReference type="GO" id="GO:0016052">
    <property type="term" value="P:carbohydrate catabolic process"/>
    <property type="evidence" value="ECO:0007669"/>
    <property type="project" value="TreeGrafter"/>
</dbReference>
<dbReference type="STRING" id="995062.SAMN04489718_1516"/>
<dbReference type="SMART" id="SM00641">
    <property type="entry name" value="Glyco_25"/>
    <property type="match status" value="1"/>
</dbReference>
<dbReference type="Gene3D" id="1.20.120.20">
    <property type="entry name" value="Apolipoprotein"/>
    <property type="match status" value="1"/>
</dbReference>
<dbReference type="OrthoDB" id="287365at2"/>
<feature type="compositionally biased region" description="Basic and acidic residues" evidence="4">
    <location>
        <begin position="235"/>
        <end position="257"/>
    </location>
</feature>
<keyword evidence="2" id="KW-0378">Hydrolase</keyword>
<organism evidence="5 6">
    <name type="scientific">Actinopolyspora saharensis</name>
    <dbReference type="NCBI Taxonomy" id="995062"/>
    <lineage>
        <taxon>Bacteria</taxon>
        <taxon>Bacillati</taxon>
        <taxon>Actinomycetota</taxon>
        <taxon>Actinomycetes</taxon>
        <taxon>Actinopolysporales</taxon>
        <taxon>Actinopolysporaceae</taxon>
        <taxon>Actinopolyspora</taxon>
    </lineage>
</organism>
<name>A0A1H1AC68_9ACTN</name>